<dbReference type="RefSeq" id="WP_344618313.1">
    <property type="nucleotide sequence ID" value="NZ_BAAARV010000084.1"/>
</dbReference>
<reference evidence="3" key="1">
    <citation type="journal article" date="2019" name="Int. J. Syst. Evol. Microbiol.">
        <title>The Global Catalogue of Microorganisms (GCM) 10K type strain sequencing project: providing services to taxonomists for standard genome sequencing and annotation.</title>
        <authorList>
            <consortium name="The Broad Institute Genomics Platform"/>
            <consortium name="The Broad Institute Genome Sequencing Center for Infectious Disease"/>
            <person name="Wu L."/>
            <person name="Ma J."/>
        </authorList>
    </citation>
    <scope>NUCLEOTIDE SEQUENCE [LARGE SCALE GENOMIC DNA]</scope>
    <source>
        <strain evidence="3">JCM 3272</strain>
    </source>
</reference>
<name>A0ABP5UHC2_9ACTN</name>
<feature type="compositionally biased region" description="Basic and acidic residues" evidence="1">
    <location>
        <begin position="9"/>
        <end position="23"/>
    </location>
</feature>
<evidence type="ECO:0000313" key="2">
    <source>
        <dbReference type="EMBL" id="GAA2378598.1"/>
    </source>
</evidence>
<evidence type="ECO:0000313" key="3">
    <source>
        <dbReference type="Proteomes" id="UP001501444"/>
    </source>
</evidence>
<accession>A0ABP5UHC2</accession>
<dbReference type="Proteomes" id="UP001501444">
    <property type="component" value="Unassembled WGS sequence"/>
</dbReference>
<proteinExistence type="predicted"/>
<dbReference type="EMBL" id="BAAARV010000084">
    <property type="protein sequence ID" value="GAA2378598.1"/>
    <property type="molecule type" value="Genomic_DNA"/>
</dbReference>
<protein>
    <submittedName>
        <fullName evidence="2">Uncharacterized protein</fullName>
    </submittedName>
</protein>
<feature type="region of interest" description="Disordered" evidence="1">
    <location>
        <begin position="1"/>
        <end position="29"/>
    </location>
</feature>
<sequence>MNACRRSRRFAEQRDAVGERTFEDESGGWRGWPRICGTNVAAAPGRADHVLGDDSPAGLADAKVKTGLMPTRGAAAASIPQ</sequence>
<organism evidence="2 3">
    <name type="scientific">Dactylosporangium salmoneum</name>
    <dbReference type="NCBI Taxonomy" id="53361"/>
    <lineage>
        <taxon>Bacteria</taxon>
        <taxon>Bacillati</taxon>
        <taxon>Actinomycetota</taxon>
        <taxon>Actinomycetes</taxon>
        <taxon>Micromonosporales</taxon>
        <taxon>Micromonosporaceae</taxon>
        <taxon>Dactylosporangium</taxon>
    </lineage>
</organism>
<keyword evidence="3" id="KW-1185">Reference proteome</keyword>
<evidence type="ECO:0000256" key="1">
    <source>
        <dbReference type="SAM" id="MobiDB-lite"/>
    </source>
</evidence>
<gene>
    <name evidence="2" type="ORF">GCM10010170_084760</name>
</gene>
<comment type="caution">
    <text evidence="2">The sequence shown here is derived from an EMBL/GenBank/DDBJ whole genome shotgun (WGS) entry which is preliminary data.</text>
</comment>